<accession>A0ABN9WYL3</accession>
<proteinExistence type="predicted"/>
<protein>
    <submittedName>
        <fullName evidence="1">Uncharacterized protein</fullName>
    </submittedName>
</protein>
<evidence type="ECO:0000313" key="1">
    <source>
        <dbReference type="EMBL" id="CAK0890721.1"/>
    </source>
</evidence>
<sequence>DGDATIGMHAYGQQHYAGKAFHTLRKDHALCATNTHHPRGPTYHGLRVHTSYTDYLAMPIRYLPRIRRRNIAHRRTRRLRAFPSQRLLDHMMLYIDVDRTLTFDEPHTTPQWDYTRVFLVWKDE</sequence>
<reference evidence="1" key="1">
    <citation type="submission" date="2023-10" db="EMBL/GenBank/DDBJ databases">
        <authorList>
            <person name="Chen Y."/>
            <person name="Shah S."/>
            <person name="Dougan E. K."/>
            <person name="Thang M."/>
            <person name="Chan C."/>
        </authorList>
    </citation>
    <scope>NUCLEOTIDE SEQUENCE [LARGE SCALE GENOMIC DNA]</scope>
</reference>
<organism evidence="1 2">
    <name type="scientific">Prorocentrum cordatum</name>
    <dbReference type="NCBI Taxonomy" id="2364126"/>
    <lineage>
        <taxon>Eukaryota</taxon>
        <taxon>Sar</taxon>
        <taxon>Alveolata</taxon>
        <taxon>Dinophyceae</taxon>
        <taxon>Prorocentrales</taxon>
        <taxon>Prorocentraceae</taxon>
        <taxon>Prorocentrum</taxon>
    </lineage>
</organism>
<comment type="caution">
    <text evidence="1">The sequence shown here is derived from an EMBL/GenBank/DDBJ whole genome shotgun (WGS) entry which is preliminary data.</text>
</comment>
<gene>
    <name evidence="1" type="ORF">PCOR1329_LOCUS70836</name>
</gene>
<feature type="non-terminal residue" evidence="1">
    <location>
        <position position="1"/>
    </location>
</feature>
<dbReference type="EMBL" id="CAUYUJ010019382">
    <property type="protein sequence ID" value="CAK0890721.1"/>
    <property type="molecule type" value="Genomic_DNA"/>
</dbReference>
<feature type="non-terminal residue" evidence="1">
    <location>
        <position position="124"/>
    </location>
</feature>
<dbReference type="Proteomes" id="UP001189429">
    <property type="component" value="Unassembled WGS sequence"/>
</dbReference>
<keyword evidence="2" id="KW-1185">Reference proteome</keyword>
<evidence type="ECO:0000313" key="2">
    <source>
        <dbReference type="Proteomes" id="UP001189429"/>
    </source>
</evidence>
<name>A0ABN9WYL3_9DINO</name>